<accession>A0A7J6QM22</accession>
<evidence type="ECO:0000313" key="1">
    <source>
        <dbReference type="EMBL" id="KAF4708646.1"/>
    </source>
</evidence>
<name>A0A7J6QM22_PEROL</name>
<proteinExistence type="predicted"/>
<protein>
    <submittedName>
        <fullName evidence="1">Uncharacterized protein</fullName>
    </submittedName>
</protein>
<sequence length="232" mass="25889">MSRNRPGSSPDRVRHEAIRFFQVLMSPESPHFQFTGDGWTLHGFMYRLTSDDDVGVVVRQVDDDSKDSDGEETGRILLSVITRDSKMERGPSPKMLSAIDAWDYALRQLVNGARAPAVGSFSVQTIPLFEYTAVVLLDWTACQVRSERNGAFRIYLDQYYFPGIPVSALPPWTRLSRPPRSDPPEYLTTRQLTVPADIPSPAATNPAGAGVFVRAGVPGVSSYDEYKVWYGR</sequence>
<dbReference type="EMBL" id="JABANM010029059">
    <property type="protein sequence ID" value="KAF4708646.1"/>
    <property type="molecule type" value="Genomic_DNA"/>
</dbReference>
<gene>
    <name evidence="1" type="ORF">FOZ62_032665</name>
</gene>
<organism evidence="1 2">
    <name type="scientific">Perkinsus olseni</name>
    <name type="common">Perkinsus atlanticus</name>
    <dbReference type="NCBI Taxonomy" id="32597"/>
    <lineage>
        <taxon>Eukaryota</taxon>
        <taxon>Sar</taxon>
        <taxon>Alveolata</taxon>
        <taxon>Perkinsozoa</taxon>
        <taxon>Perkinsea</taxon>
        <taxon>Perkinsida</taxon>
        <taxon>Perkinsidae</taxon>
        <taxon>Perkinsus</taxon>
    </lineage>
</organism>
<dbReference type="AlphaFoldDB" id="A0A7J6QM22"/>
<evidence type="ECO:0000313" key="2">
    <source>
        <dbReference type="Proteomes" id="UP000574390"/>
    </source>
</evidence>
<dbReference type="Proteomes" id="UP000574390">
    <property type="component" value="Unassembled WGS sequence"/>
</dbReference>
<comment type="caution">
    <text evidence="1">The sequence shown here is derived from an EMBL/GenBank/DDBJ whole genome shotgun (WGS) entry which is preliminary data.</text>
</comment>
<reference evidence="1 2" key="1">
    <citation type="submission" date="2020-04" db="EMBL/GenBank/DDBJ databases">
        <title>Perkinsus olseni comparative genomics.</title>
        <authorList>
            <person name="Bogema D.R."/>
        </authorList>
    </citation>
    <scope>NUCLEOTIDE SEQUENCE [LARGE SCALE GENOMIC DNA]</scope>
    <source>
        <strain evidence="1">ATCC PRA-205</strain>
    </source>
</reference>